<dbReference type="Proteomes" id="UP000614350">
    <property type="component" value="Unassembled WGS sequence"/>
</dbReference>
<dbReference type="Pfam" id="PF00089">
    <property type="entry name" value="Trypsin"/>
    <property type="match status" value="1"/>
</dbReference>
<dbReference type="GO" id="GO:0006508">
    <property type="term" value="P:proteolysis"/>
    <property type="evidence" value="ECO:0007669"/>
    <property type="project" value="UniProtKB-KW"/>
</dbReference>
<dbReference type="CDD" id="cd00190">
    <property type="entry name" value="Tryp_SPc"/>
    <property type="match status" value="1"/>
</dbReference>
<dbReference type="EMBL" id="JACSEA010000001">
    <property type="protein sequence ID" value="KAF7412582.1"/>
    <property type="molecule type" value="Genomic_DNA"/>
</dbReference>
<organism evidence="9 10">
    <name type="scientific">Vespula vulgaris</name>
    <name type="common">Yellow jacket</name>
    <name type="synonym">Wasp</name>
    <dbReference type="NCBI Taxonomy" id="7454"/>
    <lineage>
        <taxon>Eukaryota</taxon>
        <taxon>Metazoa</taxon>
        <taxon>Ecdysozoa</taxon>
        <taxon>Arthropoda</taxon>
        <taxon>Hexapoda</taxon>
        <taxon>Insecta</taxon>
        <taxon>Pterygota</taxon>
        <taxon>Neoptera</taxon>
        <taxon>Endopterygota</taxon>
        <taxon>Hymenoptera</taxon>
        <taxon>Apocrita</taxon>
        <taxon>Aculeata</taxon>
        <taxon>Vespoidea</taxon>
        <taxon>Vespidae</taxon>
        <taxon>Vespinae</taxon>
        <taxon>Vespula</taxon>
    </lineage>
</organism>
<dbReference type="Gene3D" id="2.40.10.10">
    <property type="entry name" value="Trypsin-like serine proteases"/>
    <property type="match status" value="1"/>
</dbReference>
<dbReference type="InterPro" id="IPR033116">
    <property type="entry name" value="TRYPSIN_SER"/>
</dbReference>
<dbReference type="PROSITE" id="PS50240">
    <property type="entry name" value="TRYPSIN_DOM"/>
    <property type="match status" value="1"/>
</dbReference>
<dbReference type="InterPro" id="IPR001314">
    <property type="entry name" value="Peptidase_S1A"/>
</dbReference>
<feature type="signal peptide" evidence="7">
    <location>
        <begin position="1"/>
        <end position="15"/>
    </location>
</feature>
<dbReference type="GO" id="GO:0005576">
    <property type="term" value="C:extracellular region"/>
    <property type="evidence" value="ECO:0007669"/>
    <property type="project" value="UniProtKB-SubCell"/>
</dbReference>
<feature type="domain" description="Peptidase S1" evidence="8">
    <location>
        <begin position="41"/>
        <end position="284"/>
    </location>
</feature>
<dbReference type="FunFam" id="2.40.10.10:FF:000036">
    <property type="entry name" value="Trypsin beta"/>
    <property type="match status" value="1"/>
</dbReference>
<dbReference type="PANTHER" id="PTHR24252">
    <property type="entry name" value="ACROSIN-RELATED"/>
    <property type="match status" value="1"/>
</dbReference>
<dbReference type="InterPro" id="IPR001254">
    <property type="entry name" value="Trypsin_dom"/>
</dbReference>
<reference evidence="9" key="1">
    <citation type="journal article" date="2020" name="G3 (Bethesda)">
        <title>High-Quality Assemblies for Three Invasive Social Wasps from the &lt;i&gt;Vespula&lt;/i&gt; Genus.</title>
        <authorList>
            <person name="Harrop T.W.R."/>
            <person name="Guhlin J."/>
            <person name="McLaughlin G.M."/>
            <person name="Permina E."/>
            <person name="Stockwell P."/>
            <person name="Gilligan J."/>
            <person name="Le Lec M.F."/>
            <person name="Gruber M.A.M."/>
            <person name="Quinn O."/>
            <person name="Lovegrove M."/>
            <person name="Duncan E.J."/>
            <person name="Remnant E.J."/>
            <person name="Van Eeckhoven J."/>
            <person name="Graham B."/>
            <person name="Knapp R.A."/>
            <person name="Langford K.W."/>
            <person name="Kronenberg Z."/>
            <person name="Press M.O."/>
            <person name="Eacker S.M."/>
            <person name="Wilson-Rankin E.E."/>
            <person name="Purcell J."/>
            <person name="Lester P.J."/>
            <person name="Dearden P.K."/>
        </authorList>
    </citation>
    <scope>NUCLEOTIDE SEQUENCE</scope>
    <source>
        <strain evidence="9">Marl-1</strain>
    </source>
</reference>
<dbReference type="PROSITE" id="PS00135">
    <property type="entry name" value="TRYPSIN_SER"/>
    <property type="match status" value="1"/>
</dbReference>
<dbReference type="AlphaFoldDB" id="A0A834KTG0"/>
<dbReference type="InterPro" id="IPR043504">
    <property type="entry name" value="Peptidase_S1_PA_chymotrypsin"/>
</dbReference>
<dbReference type="FunFam" id="2.40.10.10:FF:000004">
    <property type="entry name" value="Tryptase gamma 1"/>
    <property type="match status" value="1"/>
</dbReference>
<evidence type="ECO:0000256" key="6">
    <source>
        <dbReference type="RuleBase" id="RU363034"/>
    </source>
</evidence>
<dbReference type="SUPFAM" id="SSF50494">
    <property type="entry name" value="Trypsin-like serine proteases"/>
    <property type="match status" value="1"/>
</dbReference>
<dbReference type="InterPro" id="IPR018114">
    <property type="entry name" value="TRYPSIN_HIS"/>
</dbReference>
<comment type="subcellular location">
    <subcellularLocation>
        <location evidence="1">Secreted</location>
        <location evidence="1">Extracellular space</location>
    </subcellularLocation>
</comment>
<dbReference type="PRINTS" id="PR00722">
    <property type="entry name" value="CHYMOTRYPSIN"/>
</dbReference>
<evidence type="ECO:0000313" key="10">
    <source>
        <dbReference type="Proteomes" id="UP000614350"/>
    </source>
</evidence>
<comment type="caution">
    <text evidence="9">The sequence shown here is derived from an EMBL/GenBank/DDBJ whole genome shotgun (WGS) entry which is preliminary data.</text>
</comment>
<evidence type="ECO:0000256" key="4">
    <source>
        <dbReference type="ARBA" id="ARBA00022825"/>
    </source>
</evidence>
<keyword evidence="5" id="KW-1015">Disulfide bond</keyword>
<evidence type="ECO:0000259" key="8">
    <source>
        <dbReference type="PROSITE" id="PS50240"/>
    </source>
</evidence>
<dbReference type="SMART" id="SM00020">
    <property type="entry name" value="Tryp_SPc"/>
    <property type="match status" value="1"/>
</dbReference>
<evidence type="ECO:0000256" key="2">
    <source>
        <dbReference type="ARBA" id="ARBA00022670"/>
    </source>
</evidence>
<sequence length="286" mass="31085">MKLILCATLFVAALADNFIYENKLIIKPYPGLKTPSFSPHIISGADAKNGKYPYHVSLQWGATASRLQHFCGGAIINKNWILTAAHCVSSVPTFGKFVVKAGKYNLRSTETDEQTAIVEKSIVHESYMGGVVPYDIALLKLKTPLLLNNAISAVNLPSNGSIPNKYSYYFLSGWGSISTTSTAEMADNLQEVAAKLLPFDQCANILKKLIGSSPLHETNICIIPMNEAICHGDSGGPLVLKKSSKVFEIVGIVSWGILPCNTRNTPSIYTKVSAFSDWIQTNINTN</sequence>
<gene>
    <name evidence="9" type="ORF">HZH66_001478</name>
</gene>
<evidence type="ECO:0000256" key="3">
    <source>
        <dbReference type="ARBA" id="ARBA00022801"/>
    </source>
</evidence>
<protein>
    <recommendedName>
        <fullName evidence="8">Peptidase S1 domain-containing protein</fullName>
    </recommendedName>
</protein>
<dbReference type="PANTHER" id="PTHR24252:SF7">
    <property type="entry name" value="HYALIN"/>
    <property type="match status" value="1"/>
</dbReference>
<evidence type="ECO:0000256" key="5">
    <source>
        <dbReference type="ARBA" id="ARBA00023157"/>
    </source>
</evidence>
<evidence type="ECO:0000256" key="7">
    <source>
        <dbReference type="SAM" id="SignalP"/>
    </source>
</evidence>
<keyword evidence="4 6" id="KW-0720">Serine protease</keyword>
<proteinExistence type="predicted"/>
<feature type="chain" id="PRO_5032974673" description="Peptidase S1 domain-containing protein" evidence="7">
    <location>
        <begin position="16"/>
        <end position="286"/>
    </location>
</feature>
<keyword evidence="7" id="KW-0732">Signal</keyword>
<keyword evidence="10" id="KW-1185">Reference proteome</keyword>
<evidence type="ECO:0000313" key="9">
    <source>
        <dbReference type="EMBL" id="KAF7412582.1"/>
    </source>
</evidence>
<accession>A0A834KTG0</accession>
<dbReference type="PROSITE" id="PS00134">
    <property type="entry name" value="TRYPSIN_HIS"/>
    <property type="match status" value="1"/>
</dbReference>
<dbReference type="InterPro" id="IPR009003">
    <property type="entry name" value="Peptidase_S1_PA"/>
</dbReference>
<dbReference type="GO" id="GO:0004252">
    <property type="term" value="F:serine-type endopeptidase activity"/>
    <property type="evidence" value="ECO:0007669"/>
    <property type="project" value="InterPro"/>
</dbReference>
<keyword evidence="2 6" id="KW-0645">Protease</keyword>
<keyword evidence="3 6" id="KW-0378">Hydrolase</keyword>
<evidence type="ECO:0000256" key="1">
    <source>
        <dbReference type="ARBA" id="ARBA00004239"/>
    </source>
</evidence>
<name>A0A834KTG0_VESVU</name>